<dbReference type="EnsemblPlants" id="LPERR07G08400.1">
    <property type="protein sequence ID" value="LPERR07G08400.1"/>
    <property type="gene ID" value="LPERR07G08400"/>
</dbReference>
<dbReference type="HOGENOM" id="CLU_2149475_0_0_1"/>
<keyword evidence="2" id="KW-1185">Reference proteome</keyword>
<dbReference type="Gramene" id="LPERR07G08400.1">
    <property type="protein sequence ID" value="LPERR07G08400.1"/>
    <property type="gene ID" value="LPERR07G08400"/>
</dbReference>
<reference evidence="1 2" key="1">
    <citation type="submission" date="2012-08" db="EMBL/GenBank/DDBJ databases">
        <title>Oryza genome evolution.</title>
        <authorList>
            <person name="Wing R.A."/>
        </authorList>
    </citation>
    <scope>NUCLEOTIDE SEQUENCE</scope>
</reference>
<organism evidence="1 2">
    <name type="scientific">Leersia perrieri</name>
    <dbReference type="NCBI Taxonomy" id="77586"/>
    <lineage>
        <taxon>Eukaryota</taxon>
        <taxon>Viridiplantae</taxon>
        <taxon>Streptophyta</taxon>
        <taxon>Embryophyta</taxon>
        <taxon>Tracheophyta</taxon>
        <taxon>Spermatophyta</taxon>
        <taxon>Magnoliopsida</taxon>
        <taxon>Liliopsida</taxon>
        <taxon>Poales</taxon>
        <taxon>Poaceae</taxon>
        <taxon>BOP clade</taxon>
        <taxon>Oryzoideae</taxon>
        <taxon>Oryzeae</taxon>
        <taxon>Oryzinae</taxon>
        <taxon>Leersia</taxon>
    </lineage>
</organism>
<protein>
    <submittedName>
        <fullName evidence="1">Uncharacterized protein</fullName>
    </submittedName>
</protein>
<evidence type="ECO:0000313" key="1">
    <source>
        <dbReference type="EnsemblPlants" id="LPERR07G08400.1"/>
    </source>
</evidence>
<sequence>MPGRQNSPESASSKLATKAQGPIPVAEKFLRVPSADACARTHAGTAPTFQVFSPKFCSRVRPLVAAIRSPSSPLLLPPRVFHSTDAAPRLFSSPPPPTRSLRQIGAQHVIVI</sequence>
<dbReference type="AlphaFoldDB" id="A0A0D9WXK0"/>
<name>A0A0D9WXK0_9ORYZ</name>
<dbReference type="Proteomes" id="UP000032180">
    <property type="component" value="Chromosome 7"/>
</dbReference>
<accession>A0A0D9WXK0</accession>
<evidence type="ECO:0000313" key="2">
    <source>
        <dbReference type="Proteomes" id="UP000032180"/>
    </source>
</evidence>
<reference evidence="2" key="2">
    <citation type="submission" date="2013-12" db="EMBL/GenBank/DDBJ databases">
        <authorList>
            <person name="Yu Y."/>
            <person name="Lee S."/>
            <person name="de Baynast K."/>
            <person name="Wissotski M."/>
            <person name="Liu L."/>
            <person name="Talag J."/>
            <person name="Goicoechea J."/>
            <person name="Angelova A."/>
            <person name="Jetty R."/>
            <person name="Kudrna D."/>
            <person name="Golser W."/>
            <person name="Rivera L."/>
            <person name="Zhang J."/>
            <person name="Wing R."/>
        </authorList>
    </citation>
    <scope>NUCLEOTIDE SEQUENCE</scope>
</reference>
<proteinExistence type="predicted"/>
<reference evidence="1" key="3">
    <citation type="submission" date="2015-04" db="UniProtKB">
        <authorList>
            <consortium name="EnsemblPlants"/>
        </authorList>
    </citation>
    <scope>IDENTIFICATION</scope>
</reference>